<protein>
    <submittedName>
        <fullName evidence="6">Protein BYPASS-related</fullName>
    </submittedName>
</protein>
<reference evidence="6 7" key="1">
    <citation type="journal article" date="2017" name="Mol. Plant">
        <title>The Genome of Medicinal Plant Macleaya cordata Provides New Insights into Benzylisoquinoline Alkaloids Metabolism.</title>
        <authorList>
            <person name="Liu X."/>
            <person name="Liu Y."/>
            <person name="Huang P."/>
            <person name="Ma Y."/>
            <person name="Qing Z."/>
            <person name="Tang Q."/>
            <person name="Cao H."/>
            <person name="Cheng P."/>
            <person name="Zheng Y."/>
            <person name="Yuan Z."/>
            <person name="Zhou Y."/>
            <person name="Liu J."/>
            <person name="Tang Z."/>
            <person name="Zhuo Y."/>
            <person name="Zhang Y."/>
            <person name="Yu L."/>
            <person name="Huang J."/>
            <person name="Yang P."/>
            <person name="Peng Q."/>
            <person name="Zhang J."/>
            <person name="Jiang W."/>
            <person name="Zhang Z."/>
            <person name="Lin K."/>
            <person name="Ro D.K."/>
            <person name="Chen X."/>
            <person name="Xiong X."/>
            <person name="Shang Y."/>
            <person name="Huang S."/>
            <person name="Zeng J."/>
        </authorList>
    </citation>
    <scope>NUCLEOTIDE SEQUENCE [LARGE SCALE GENOMIC DNA]</scope>
    <source>
        <strain evidence="7">cv. BLH2017</strain>
        <tissue evidence="6">Root</tissue>
    </source>
</reference>
<keyword evidence="3" id="KW-1133">Transmembrane helix</keyword>
<comment type="subcellular location">
    <subcellularLocation>
        <location evidence="1">Membrane</location>
        <topology evidence="1">Single-pass membrane protein</topology>
    </subcellularLocation>
</comment>
<evidence type="ECO:0000313" key="7">
    <source>
        <dbReference type="Proteomes" id="UP000195402"/>
    </source>
</evidence>
<evidence type="ECO:0000256" key="3">
    <source>
        <dbReference type="ARBA" id="ARBA00022989"/>
    </source>
</evidence>
<dbReference type="AlphaFoldDB" id="A0A200QAG4"/>
<dbReference type="OrthoDB" id="1878996at2759"/>
<keyword evidence="7" id="KW-1185">Reference proteome</keyword>
<accession>A0A200QAG4</accession>
<proteinExistence type="inferred from homology"/>
<dbReference type="InParanoid" id="A0A200QAG4"/>
<sequence>MRPSSFLCSLSFRFPVRSSSSTVAPLPVPTAFDNWLTAELDNLRCLDEQPETYKTGKWLLSALDISVATQKMTIESLCDVIFRDDDREIIQNYLADTVELLDACNRLRERAETVQSYINSLRIVLHCLEGEAEPNQTALARARLVLNSCEAMEKRCSELEKCSSGLRKLGEKCNSGSKLSGSYEPCMSGTDLHEVLNGSKAVALLACGTSAVALSFKSKHGLPMIQNRQMTTWSNSLHELHRGVKEVIEKRRKSGSSLVLTELSEAVNAAKNLRDLINSRRRSENNSRKIEFRVNVEALKRSCEGSEEGIKPLEGRVNELYRELISVRVALLGILSQA</sequence>
<dbReference type="EMBL" id="MVGT01002537">
    <property type="protein sequence ID" value="OVA07441.1"/>
    <property type="molecule type" value="Genomic_DNA"/>
</dbReference>
<evidence type="ECO:0000256" key="1">
    <source>
        <dbReference type="ARBA" id="ARBA00004167"/>
    </source>
</evidence>
<keyword evidence="2" id="KW-0812">Transmembrane</keyword>
<dbReference type="Proteomes" id="UP000195402">
    <property type="component" value="Unassembled WGS sequence"/>
</dbReference>
<comment type="similarity">
    <text evidence="5">Belongs to the ROH1 family.</text>
</comment>
<organism evidence="6 7">
    <name type="scientific">Macleaya cordata</name>
    <name type="common">Five-seeded plume-poppy</name>
    <name type="synonym">Bocconia cordata</name>
    <dbReference type="NCBI Taxonomy" id="56857"/>
    <lineage>
        <taxon>Eukaryota</taxon>
        <taxon>Viridiplantae</taxon>
        <taxon>Streptophyta</taxon>
        <taxon>Embryophyta</taxon>
        <taxon>Tracheophyta</taxon>
        <taxon>Spermatophyta</taxon>
        <taxon>Magnoliopsida</taxon>
        <taxon>Ranunculales</taxon>
        <taxon>Papaveraceae</taxon>
        <taxon>Papaveroideae</taxon>
        <taxon>Macleaya</taxon>
    </lineage>
</organism>
<dbReference type="GO" id="GO:0016020">
    <property type="term" value="C:membrane"/>
    <property type="evidence" value="ECO:0007669"/>
    <property type="project" value="UniProtKB-SubCell"/>
</dbReference>
<gene>
    <name evidence="6" type="ORF">BVC80_935g5</name>
</gene>
<dbReference type="OMA" id="MCGSKAM"/>
<dbReference type="Pfam" id="PF05633">
    <property type="entry name" value="ROH1-like"/>
    <property type="match status" value="1"/>
</dbReference>
<name>A0A200QAG4_MACCD</name>
<keyword evidence="4" id="KW-0472">Membrane</keyword>
<evidence type="ECO:0000256" key="2">
    <source>
        <dbReference type="ARBA" id="ARBA00022692"/>
    </source>
</evidence>
<dbReference type="PANTHER" id="PTHR31509">
    <property type="entry name" value="BPS1-LIKE PROTEIN"/>
    <property type="match status" value="1"/>
</dbReference>
<dbReference type="InterPro" id="IPR008511">
    <property type="entry name" value="ROH1-like"/>
</dbReference>
<evidence type="ECO:0000256" key="5">
    <source>
        <dbReference type="ARBA" id="ARBA00035114"/>
    </source>
</evidence>
<comment type="caution">
    <text evidence="6">The sequence shown here is derived from an EMBL/GenBank/DDBJ whole genome shotgun (WGS) entry which is preliminary data.</text>
</comment>
<evidence type="ECO:0000256" key="4">
    <source>
        <dbReference type="ARBA" id="ARBA00023136"/>
    </source>
</evidence>
<evidence type="ECO:0000313" key="6">
    <source>
        <dbReference type="EMBL" id="OVA07441.1"/>
    </source>
</evidence>